<dbReference type="RefSeq" id="XP_001887134.1">
    <property type="nucleotide sequence ID" value="XM_001887099.1"/>
</dbReference>
<sequence length="61" mass="6999">MLSKPTISVGKNSERVSQWLDIVRNVAFQQRRRYGTATVICTPRERARALIGIYQNLIPIL</sequence>
<accession>B0DTB0</accession>
<keyword evidence="2" id="KW-1185">Reference proteome</keyword>
<reference evidence="1 2" key="1">
    <citation type="journal article" date="2008" name="Nature">
        <title>The genome of Laccaria bicolor provides insights into mycorrhizal symbiosis.</title>
        <authorList>
            <person name="Martin F."/>
            <person name="Aerts A."/>
            <person name="Ahren D."/>
            <person name="Brun A."/>
            <person name="Danchin E.G.J."/>
            <person name="Duchaussoy F."/>
            <person name="Gibon J."/>
            <person name="Kohler A."/>
            <person name="Lindquist E."/>
            <person name="Pereda V."/>
            <person name="Salamov A."/>
            <person name="Shapiro H.J."/>
            <person name="Wuyts J."/>
            <person name="Blaudez D."/>
            <person name="Buee M."/>
            <person name="Brokstein P."/>
            <person name="Canbaeck B."/>
            <person name="Cohen D."/>
            <person name="Courty P.E."/>
            <person name="Coutinho P.M."/>
            <person name="Delaruelle C."/>
            <person name="Detter J.C."/>
            <person name="Deveau A."/>
            <person name="DiFazio S."/>
            <person name="Duplessis S."/>
            <person name="Fraissinet-Tachet L."/>
            <person name="Lucic E."/>
            <person name="Frey-Klett P."/>
            <person name="Fourrey C."/>
            <person name="Feussner I."/>
            <person name="Gay G."/>
            <person name="Grimwood J."/>
            <person name="Hoegger P.J."/>
            <person name="Jain P."/>
            <person name="Kilaru S."/>
            <person name="Labbe J."/>
            <person name="Lin Y.C."/>
            <person name="Legue V."/>
            <person name="Le Tacon F."/>
            <person name="Marmeisse R."/>
            <person name="Melayah D."/>
            <person name="Montanini B."/>
            <person name="Muratet M."/>
            <person name="Nehls U."/>
            <person name="Niculita-Hirzel H."/>
            <person name="Oudot-Le Secq M.P."/>
            <person name="Peter M."/>
            <person name="Quesneville H."/>
            <person name="Rajashekar B."/>
            <person name="Reich M."/>
            <person name="Rouhier N."/>
            <person name="Schmutz J."/>
            <person name="Yin T."/>
            <person name="Chalot M."/>
            <person name="Henrissat B."/>
            <person name="Kuees U."/>
            <person name="Lucas S."/>
            <person name="Van de Peer Y."/>
            <person name="Podila G.K."/>
            <person name="Polle A."/>
            <person name="Pukkila P.J."/>
            <person name="Richardson P.M."/>
            <person name="Rouze P."/>
            <person name="Sanders I.R."/>
            <person name="Stajich J.E."/>
            <person name="Tunlid A."/>
            <person name="Tuskan G."/>
            <person name="Grigoriev I.V."/>
        </authorList>
    </citation>
    <scope>NUCLEOTIDE SEQUENCE [LARGE SCALE GENOMIC DNA]</scope>
    <source>
        <strain evidence="2">S238N-H82 / ATCC MYA-4686</strain>
    </source>
</reference>
<evidence type="ECO:0000313" key="1">
    <source>
        <dbReference type="EMBL" id="EDR02189.1"/>
    </source>
</evidence>
<name>B0DTB0_LACBS</name>
<proteinExistence type="predicted"/>
<dbReference type="KEGG" id="lbc:LACBIDRAFT_309895"/>
<organism evidence="2">
    <name type="scientific">Laccaria bicolor (strain S238N-H82 / ATCC MYA-4686)</name>
    <name type="common">Bicoloured deceiver</name>
    <name type="synonym">Laccaria laccata var. bicolor</name>
    <dbReference type="NCBI Taxonomy" id="486041"/>
    <lineage>
        <taxon>Eukaryota</taxon>
        <taxon>Fungi</taxon>
        <taxon>Dikarya</taxon>
        <taxon>Basidiomycota</taxon>
        <taxon>Agaricomycotina</taxon>
        <taxon>Agaricomycetes</taxon>
        <taxon>Agaricomycetidae</taxon>
        <taxon>Agaricales</taxon>
        <taxon>Agaricineae</taxon>
        <taxon>Hydnangiaceae</taxon>
        <taxon>Laccaria</taxon>
    </lineage>
</organism>
<dbReference type="EMBL" id="DS547132">
    <property type="protein sequence ID" value="EDR02189.1"/>
    <property type="molecule type" value="Genomic_DNA"/>
</dbReference>
<protein>
    <submittedName>
        <fullName evidence="1">Predicted protein</fullName>
    </submittedName>
</protein>
<dbReference type="HOGENOM" id="CLU_2923037_0_0_1"/>
<gene>
    <name evidence="1" type="ORF">LACBIDRAFT_309895</name>
</gene>
<dbReference type="Proteomes" id="UP000001194">
    <property type="component" value="Unassembled WGS sequence"/>
</dbReference>
<dbReference type="AlphaFoldDB" id="B0DTB0"/>
<dbReference type="GeneID" id="6082812"/>
<evidence type="ECO:0000313" key="2">
    <source>
        <dbReference type="Proteomes" id="UP000001194"/>
    </source>
</evidence>
<dbReference type="InParanoid" id="B0DTB0"/>